<dbReference type="PROSITE" id="PS51257">
    <property type="entry name" value="PROKAR_LIPOPROTEIN"/>
    <property type="match status" value="1"/>
</dbReference>
<dbReference type="InterPro" id="IPR006129">
    <property type="entry name" value="AdhesinB"/>
</dbReference>
<dbReference type="RefSeq" id="WP_114371909.1">
    <property type="nucleotide sequence ID" value="NZ_CP031092.1"/>
</dbReference>
<dbReference type="PANTHER" id="PTHR42953">
    <property type="entry name" value="HIGH-AFFINITY ZINC UPTAKE SYSTEM PROTEIN ZNUA-RELATED"/>
    <property type="match status" value="1"/>
</dbReference>
<dbReference type="GO" id="GO:0030001">
    <property type="term" value="P:metal ion transport"/>
    <property type="evidence" value="ECO:0007669"/>
    <property type="project" value="InterPro"/>
</dbReference>
<dbReference type="InterPro" id="IPR050492">
    <property type="entry name" value="Bact_metal-bind_prot9"/>
</dbReference>
<proteinExistence type="inferred from homology"/>
<keyword evidence="6" id="KW-1185">Reference proteome</keyword>
<reference evidence="5 6" key="1">
    <citation type="journal article" date="2018" name="J. Microbiol.">
        <title>Salicibibacter kimchii gen. nov., sp. nov., a moderately halophilic and alkalitolerant bacterium in the family Bacillaceae, isolated from kimchi.</title>
        <authorList>
            <person name="Jang J.Y."/>
            <person name="Oh Y.J."/>
            <person name="Lim S.K."/>
            <person name="Park H.K."/>
            <person name="Lee C."/>
            <person name="Kim J.Y."/>
            <person name="Lee M.A."/>
            <person name="Choi H.J."/>
        </authorList>
    </citation>
    <scope>NUCLEOTIDE SEQUENCE [LARGE SCALE GENOMIC DNA]</scope>
    <source>
        <strain evidence="5 6">NKC1-1</strain>
    </source>
</reference>
<organism evidence="5 6">
    <name type="scientific">Salicibibacter kimchii</name>
    <dbReference type="NCBI Taxonomy" id="2099786"/>
    <lineage>
        <taxon>Bacteria</taxon>
        <taxon>Bacillati</taxon>
        <taxon>Bacillota</taxon>
        <taxon>Bacilli</taxon>
        <taxon>Bacillales</taxon>
        <taxon>Bacillaceae</taxon>
        <taxon>Salicibibacter</taxon>
    </lineage>
</organism>
<feature type="region of interest" description="Disordered" evidence="4">
    <location>
        <begin position="121"/>
        <end position="150"/>
    </location>
</feature>
<dbReference type="InterPro" id="IPR006127">
    <property type="entry name" value="ZnuA-like"/>
</dbReference>
<accession>A0A345BXR8</accession>
<dbReference type="OrthoDB" id="9810636at2"/>
<comment type="similarity">
    <text evidence="3">Belongs to the bacterial solute-binding protein 9 family.</text>
</comment>
<evidence type="ECO:0000256" key="4">
    <source>
        <dbReference type="SAM" id="MobiDB-lite"/>
    </source>
</evidence>
<dbReference type="InterPro" id="IPR006128">
    <property type="entry name" value="Lipoprotein_PsaA-like"/>
</dbReference>
<dbReference type="AlphaFoldDB" id="A0A345BXR8"/>
<dbReference type="GO" id="GO:0007155">
    <property type="term" value="P:cell adhesion"/>
    <property type="evidence" value="ECO:0007669"/>
    <property type="project" value="InterPro"/>
</dbReference>
<protein>
    <submittedName>
        <fullName evidence="5">Adhesin</fullName>
    </submittedName>
</protein>
<dbReference type="GO" id="GO:0046872">
    <property type="term" value="F:metal ion binding"/>
    <property type="evidence" value="ECO:0007669"/>
    <property type="project" value="InterPro"/>
</dbReference>
<gene>
    <name evidence="5" type="ORF">DT065_06735</name>
</gene>
<dbReference type="EMBL" id="CP031092">
    <property type="protein sequence ID" value="AXF55749.1"/>
    <property type="molecule type" value="Genomic_DNA"/>
</dbReference>
<dbReference type="SUPFAM" id="SSF53807">
    <property type="entry name" value="Helical backbone' metal receptor"/>
    <property type="match status" value="1"/>
</dbReference>
<dbReference type="Pfam" id="PF01297">
    <property type="entry name" value="ZnuA"/>
    <property type="match status" value="1"/>
</dbReference>
<evidence type="ECO:0000313" key="6">
    <source>
        <dbReference type="Proteomes" id="UP000252100"/>
    </source>
</evidence>
<keyword evidence="2" id="KW-0732">Signal</keyword>
<evidence type="ECO:0000313" key="5">
    <source>
        <dbReference type="EMBL" id="AXF55749.1"/>
    </source>
</evidence>
<evidence type="ECO:0000256" key="1">
    <source>
        <dbReference type="ARBA" id="ARBA00022448"/>
    </source>
</evidence>
<dbReference type="PRINTS" id="PR00690">
    <property type="entry name" value="ADHESNFAMILY"/>
</dbReference>
<keyword evidence="1 3" id="KW-0813">Transport</keyword>
<dbReference type="PANTHER" id="PTHR42953:SF8">
    <property type="entry name" value="ZINT DOMAIN-CONTAINING PROTEIN"/>
    <property type="match status" value="1"/>
</dbReference>
<dbReference type="Gene3D" id="3.40.50.1980">
    <property type="entry name" value="Nitrogenase molybdenum iron protein domain"/>
    <property type="match status" value="2"/>
</dbReference>
<evidence type="ECO:0000256" key="3">
    <source>
        <dbReference type="RuleBase" id="RU003512"/>
    </source>
</evidence>
<dbReference type="PRINTS" id="PR00691">
    <property type="entry name" value="ADHESINB"/>
</dbReference>
<sequence>MWKTFILIIISGITLTGCQGESSDNETEGSPLQIHTTVFALKDFTSKIGGSEVKAESIYPPNADAHSFEPTANELIELAESDAFIYSGVGMEGFVETAEDMLADEDVMMVAAGEGIELIGSAHDHDHDDHDHDDHDHEHDAEHGDGDPHIFLDPVRSIDVAENIKNTLAELRPEKEAYFTENYEVLRDDLKTLDQTLETTFAEADRDQLIVSHAAYGYWEDRYGLEQLSVLGLSSNEEPSQAELTEIVEIAEEENIGYIVFENNVSSSVTEVIQEEIGAESLVLRNLESISEEDAANDEDYFSMMEKNIETLETALNE</sequence>
<feature type="compositionally biased region" description="Basic and acidic residues" evidence="4">
    <location>
        <begin position="122"/>
        <end position="150"/>
    </location>
</feature>
<dbReference type="Proteomes" id="UP000252100">
    <property type="component" value="Chromosome"/>
</dbReference>
<evidence type="ECO:0000256" key="2">
    <source>
        <dbReference type="ARBA" id="ARBA00022729"/>
    </source>
</evidence>
<name>A0A345BXR8_9BACI</name>
<dbReference type="KEGG" id="rue:DT065_06735"/>